<name>A0ABR0Y4P0_HUSHU</name>
<dbReference type="InterPro" id="IPR011992">
    <property type="entry name" value="EF-hand-dom_pair"/>
</dbReference>
<proteinExistence type="inferred from homology"/>
<dbReference type="InterPro" id="IPR008907">
    <property type="entry name" value="TPP/p25"/>
</dbReference>
<protein>
    <submittedName>
        <fullName evidence="3">Tubulin polymerization-promoting protein family member 3-like</fullName>
    </submittedName>
</protein>
<dbReference type="SUPFAM" id="SSF47473">
    <property type="entry name" value="EF-hand"/>
    <property type="match status" value="1"/>
</dbReference>
<gene>
    <name evidence="3" type="ORF">HHUSO_G34626</name>
</gene>
<sequence>MAEGAVDLTELVKSFKKFAVHGDTKASGQEMTGKNFVKLCKDCHVIDGKNITSTDVDIVFTKVKSKSARVMNFEQFKQALKELALKRFKGKGEEEALQETYLLVAGKEPANIGVTKTAKAGAVDRLTDTTKFTGAHKERFDDTGKGRGRAGREELPDTSGYVGAYKGAGTYEEKVKDNQ</sequence>
<dbReference type="PANTHER" id="PTHR12932">
    <property type="entry name" value="P25 ALPHA-RELATED"/>
    <property type="match status" value="1"/>
</dbReference>
<dbReference type="Gene3D" id="1.10.238.10">
    <property type="entry name" value="EF-hand"/>
    <property type="match status" value="1"/>
</dbReference>
<dbReference type="PANTHER" id="PTHR12932:SF24">
    <property type="entry name" value="TUBULIN POLYMERIZATION-PROMOTING PROTEIN FAMILY MEMBER 2"/>
    <property type="match status" value="1"/>
</dbReference>
<feature type="region of interest" description="Disordered" evidence="2">
    <location>
        <begin position="134"/>
        <end position="159"/>
    </location>
</feature>
<evidence type="ECO:0000256" key="2">
    <source>
        <dbReference type="SAM" id="MobiDB-lite"/>
    </source>
</evidence>
<feature type="compositionally biased region" description="Basic and acidic residues" evidence="2">
    <location>
        <begin position="135"/>
        <end position="155"/>
    </location>
</feature>
<organism evidence="3 4">
    <name type="scientific">Huso huso</name>
    <name type="common">Beluga</name>
    <name type="synonym">Acipenser huso</name>
    <dbReference type="NCBI Taxonomy" id="61971"/>
    <lineage>
        <taxon>Eukaryota</taxon>
        <taxon>Metazoa</taxon>
        <taxon>Chordata</taxon>
        <taxon>Craniata</taxon>
        <taxon>Vertebrata</taxon>
        <taxon>Euteleostomi</taxon>
        <taxon>Actinopterygii</taxon>
        <taxon>Chondrostei</taxon>
        <taxon>Acipenseriformes</taxon>
        <taxon>Acipenseridae</taxon>
        <taxon>Huso</taxon>
    </lineage>
</organism>
<evidence type="ECO:0000313" key="4">
    <source>
        <dbReference type="Proteomes" id="UP001369086"/>
    </source>
</evidence>
<dbReference type="Proteomes" id="UP001369086">
    <property type="component" value="Unassembled WGS sequence"/>
</dbReference>
<keyword evidence="4" id="KW-1185">Reference proteome</keyword>
<dbReference type="Pfam" id="PF05517">
    <property type="entry name" value="p25-alpha"/>
    <property type="match status" value="1"/>
</dbReference>
<evidence type="ECO:0000256" key="1">
    <source>
        <dbReference type="ARBA" id="ARBA00010994"/>
    </source>
</evidence>
<evidence type="ECO:0000313" key="3">
    <source>
        <dbReference type="EMBL" id="KAK6467632.1"/>
    </source>
</evidence>
<comment type="similarity">
    <text evidence="1">Belongs to the TPPP family.</text>
</comment>
<dbReference type="EMBL" id="JAHFZB010000048">
    <property type="protein sequence ID" value="KAK6467632.1"/>
    <property type="molecule type" value="Genomic_DNA"/>
</dbReference>
<comment type="caution">
    <text evidence="3">The sequence shown here is derived from an EMBL/GenBank/DDBJ whole genome shotgun (WGS) entry which is preliminary data.</text>
</comment>
<reference evidence="3 4" key="1">
    <citation type="submission" date="2021-05" db="EMBL/GenBank/DDBJ databases">
        <authorList>
            <person name="Zahm M."/>
            <person name="Klopp C."/>
            <person name="Cabau C."/>
            <person name="Kuhl H."/>
            <person name="Suciu R."/>
            <person name="Ciorpac M."/>
            <person name="Holostenco D."/>
            <person name="Gessner J."/>
            <person name="Wuertz S."/>
            <person name="Hohne C."/>
            <person name="Stock M."/>
            <person name="Gislard M."/>
            <person name="Lluch J."/>
            <person name="Milhes M."/>
            <person name="Lampietro C."/>
            <person name="Lopez Roques C."/>
            <person name="Donnadieu C."/>
            <person name="Du K."/>
            <person name="Schartl M."/>
            <person name="Guiguen Y."/>
        </authorList>
    </citation>
    <scope>NUCLEOTIDE SEQUENCE [LARGE SCALE GENOMIC DNA]</scope>
    <source>
        <strain evidence="3">Hh-F2</strain>
        <tissue evidence="3">Blood</tissue>
    </source>
</reference>
<accession>A0ABR0Y4P0</accession>